<feature type="repeat" description="WD" evidence="3">
    <location>
        <begin position="169"/>
        <end position="186"/>
    </location>
</feature>
<evidence type="ECO:0000256" key="1">
    <source>
        <dbReference type="ARBA" id="ARBA00022574"/>
    </source>
</evidence>
<comment type="caution">
    <text evidence="5">The sequence shown here is derived from an EMBL/GenBank/DDBJ whole genome shotgun (WGS) entry which is preliminary data.</text>
</comment>
<dbReference type="InterPro" id="IPR036047">
    <property type="entry name" value="F-box-like_dom_sf"/>
</dbReference>
<protein>
    <submittedName>
        <fullName evidence="5">F-box/WD repeat-containing protein 7</fullName>
    </submittedName>
</protein>
<dbReference type="Pfam" id="PF00400">
    <property type="entry name" value="WD40"/>
    <property type="match status" value="3"/>
</dbReference>
<dbReference type="Gene3D" id="1.20.1280.50">
    <property type="match status" value="1"/>
</dbReference>
<dbReference type="InterPro" id="IPR036322">
    <property type="entry name" value="WD40_repeat_dom_sf"/>
</dbReference>
<dbReference type="Pfam" id="PF00646">
    <property type="entry name" value="F-box"/>
    <property type="match status" value="1"/>
</dbReference>
<dbReference type="InterPro" id="IPR001810">
    <property type="entry name" value="F-box_dom"/>
</dbReference>
<reference evidence="5" key="1">
    <citation type="journal article" date="2023" name="G3 (Bethesda)">
        <title>Whole genome assembly and annotation of the endangered Caribbean coral Acropora cervicornis.</title>
        <authorList>
            <person name="Selwyn J.D."/>
            <person name="Vollmer S.V."/>
        </authorList>
    </citation>
    <scope>NUCLEOTIDE SEQUENCE</scope>
    <source>
        <strain evidence="5">K2</strain>
    </source>
</reference>
<dbReference type="AlphaFoldDB" id="A0AAD9UYH6"/>
<evidence type="ECO:0000313" key="6">
    <source>
        <dbReference type="Proteomes" id="UP001249851"/>
    </source>
</evidence>
<gene>
    <name evidence="5" type="ORF">P5673_024273</name>
</gene>
<dbReference type="InterPro" id="IPR019775">
    <property type="entry name" value="WD40_repeat_CS"/>
</dbReference>
<evidence type="ECO:0000313" key="5">
    <source>
        <dbReference type="EMBL" id="KAK2554270.1"/>
    </source>
</evidence>
<dbReference type="Proteomes" id="UP001249851">
    <property type="component" value="Unassembled WGS sequence"/>
</dbReference>
<reference evidence="5" key="2">
    <citation type="journal article" date="2023" name="Science">
        <title>Genomic signatures of disease resistance in endangered staghorn corals.</title>
        <authorList>
            <person name="Vollmer S.V."/>
            <person name="Selwyn J.D."/>
            <person name="Despard B.A."/>
            <person name="Roesel C.L."/>
        </authorList>
    </citation>
    <scope>NUCLEOTIDE SEQUENCE</scope>
    <source>
        <strain evidence="5">K2</strain>
    </source>
</reference>
<dbReference type="Gene3D" id="2.130.10.10">
    <property type="entry name" value="YVTN repeat-like/Quinoprotein amine dehydrogenase"/>
    <property type="match status" value="1"/>
</dbReference>
<keyword evidence="2" id="KW-0677">Repeat</keyword>
<feature type="domain" description="F-box" evidence="4">
    <location>
        <begin position="1"/>
        <end position="49"/>
    </location>
</feature>
<dbReference type="PROSITE" id="PS00678">
    <property type="entry name" value="WD_REPEATS_1"/>
    <property type="match status" value="2"/>
</dbReference>
<dbReference type="PANTHER" id="PTHR19848">
    <property type="entry name" value="WD40 REPEAT PROTEIN"/>
    <property type="match status" value="1"/>
</dbReference>
<dbReference type="PANTHER" id="PTHR19848:SF8">
    <property type="entry name" value="F-BOX AND WD REPEAT DOMAIN CONTAINING 7"/>
    <property type="match status" value="1"/>
</dbReference>
<dbReference type="SUPFAM" id="SSF81383">
    <property type="entry name" value="F-box domain"/>
    <property type="match status" value="1"/>
</dbReference>
<dbReference type="InterPro" id="IPR015943">
    <property type="entry name" value="WD40/YVTN_repeat-like_dom_sf"/>
</dbReference>
<organism evidence="5 6">
    <name type="scientific">Acropora cervicornis</name>
    <name type="common">Staghorn coral</name>
    <dbReference type="NCBI Taxonomy" id="6130"/>
    <lineage>
        <taxon>Eukaryota</taxon>
        <taxon>Metazoa</taxon>
        <taxon>Cnidaria</taxon>
        <taxon>Anthozoa</taxon>
        <taxon>Hexacorallia</taxon>
        <taxon>Scleractinia</taxon>
        <taxon>Astrocoeniina</taxon>
        <taxon>Acroporidae</taxon>
        <taxon>Acropora</taxon>
    </lineage>
</organism>
<dbReference type="PROSITE" id="PS50294">
    <property type="entry name" value="WD_REPEATS_REGION"/>
    <property type="match status" value="2"/>
</dbReference>
<dbReference type="SMART" id="SM00320">
    <property type="entry name" value="WD40"/>
    <property type="match status" value="4"/>
</dbReference>
<evidence type="ECO:0000256" key="2">
    <source>
        <dbReference type="ARBA" id="ARBA00022737"/>
    </source>
</evidence>
<dbReference type="CDD" id="cd09917">
    <property type="entry name" value="F-box_SF"/>
    <property type="match status" value="1"/>
</dbReference>
<sequence>MDNPKLPLELIDEILKHLDAISLARSRQVCRSWRDLHSQRKYNLVWRNACFREIGEDVLIELRGSNADLSASSDMDWEDLYKEWYRSRHIGEWPSVITELRGHTGPVWDVKFSGDRVISCGQDFTIRIWDTWTTQCISTILGHRNSICSIALRISLSKPSGATNSPHDLLVSGSRDCSVKVWDLNSLLLAPYQPPTSSSCLVTFHGHTACVNCVAVDSNLVASASDDCSVRVWDLTTGQCHYVLRGLENWVKFVRLWKQELLLCVTDSNFLHIRYLVNIDPQGQAHDTKPYSSVLLQDESADSSLVILGAVLRGKTVLVLTQNDGLFVWENGSQCSILQNVTLNGHNANNIPRGECLAMRGALVAIGTRSGAVYIYHIDGKWKNQVKGGNIKFYTIN</sequence>
<proteinExistence type="predicted"/>
<dbReference type="PROSITE" id="PS50181">
    <property type="entry name" value="FBOX"/>
    <property type="match status" value="1"/>
</dbReference>
<dbReference type="InterPro" id="IPR001680">
    <property type="entry name" value="WD40_rpt"/>
</dbReference>
<evidence type="ECO:0000256" key="3">
    <source>
        <dbReference type="PROSITE-ProRule" id="PRU00221"/>
    </source>
</evidence>
<feature type="repeat" description="WD" evidence="3">
    <location>
        <begin position="204"/>
        <end position="243"/>
    </location>
</feature>
<name>A0AAD9UYH6_ACRCE</name>
<dbReference type="SUPFAM" id="SSF50978">
    <property type="entry name" value="WD40 repeat-like"/>
    <property type="match status" value="1"/>
</dbReference>
<keyword evidence="1 3" id="KW-0853">WD repeat</keyword>
<dbReference type="InterPro" id="IPR020472">
    <property type="entry name" value="WD40_PAC1"/>
</dbReference>
<accession>A0AAD9UYH6</accession>
<keyword evidence="6" id="KW-1185">Reference proteome</keyword>
<evidence type="ECO:0000259" key="4">
    <source>
        <dbReference type="PROSITE" id="PS50181"/>
    </source>
</evidence>
<dbReference type="PROSITE" id="PS50082">
    <property type="entry name" value="WD_REPEATS_2"/>
    <property type="match status" value="3"/>
</dbReference>
<dbReference type="PRINTS" id="PR00320">
    <property type="entry name" value="GPROTEINBRPT"/>
</dbReference>
<dbReference type="SMART" id="SM00256">
    <property type="entry name" value="FBOX"/>
    <property type="match status" value="1"/>
</dbReference>
<feature type="repeat" description="WD" evidence="3">
    <location>
        <begin position="100"/>
        <end position="139"/>
    </location>
</feature>
<dbReference type="EMBL" id="JARQWQ010000071">
    <property type="protein sequence ID" value="KAK2554270.1"/>
    <property type="molecule type" value="Genomic_DNA"/>
</dbReference>